<dbReference type="SUPFAM" id="SSF51735">
    <property type="entry name" value="NAD(P)-binding Rossmann-fold domains"/>
    <property type="match status" value="1"/>
</dbReference>
<dbReference type="InterPro" id="IPR050721">
    <property type="entry name" value="Trk_Ktr_HKT_K-transport"/>
</dbReference>
<dbReference type="Pfam" id="PF02254">
    <property type="entry name" value="TrkA_N"/>
    <property type="match status" value="1"/>
</dbReference>
<evidence type="ECO:0000259" key="2">
    <source>
        <dbReference type="PROSITE" id="PS51202"/>
    </source>
</evidence>
<dbReference type="InterPro" id="IPR006037">
    <property type="entry name" value="RCK_C"/>
</dbReference>
<protein>
    <submittedName>
        <fullName evidence="3">TrkA family potassium uptake protein</fullName>
    </submittedName>
</protein>
<dbReference type="Proteomes" id="UP000435357">
    <property type="component" value="Unassembled WGS sequence"/>
</dbReference>
<dbReference type="InterPro" id="IPR036291">
    <property type="entry name" value="NAD(P)-bd_dom_sf"/>
</dbReference>
<proteinExistence type="predicted"/>
<dbReference type="AlphaFoldDB" id="A0A6N6M6S3"/>
<dbReference type="PANTHER" id="PTHR43833:SF7">
    <property type="entry name" value="KTR SYSTEM POTASSIUM UPTAKE PROTEIN C"/>
    <property type="match status" value="1"/>
</dbReference>
<feature type="domain" description="RCK N-terminal" evidence="1">
    <location>
        <begin position="2"/>
        <end position="118"/>
    </location>
</feature>
<keyword evidence="4" id="KW-1185">Reference proteome</keyword>
<gene>
    <name evidence="3" type="ORF">F3059_08220</name>
</gene>
<dbReference type="Gene3D" id="3.30.70.1450">
    <property type="entry name" value="Regulator of K+ conductance, C-terminal domain"/>
    <property type="match status" value="1"/>
</dbReference>
<dbReference type="GO" id="GO:0006813">
    <property type="term" value="P:potassium ion transport"/>
    <property type="evidence" value="ECO:0007669"/>
    <property type="project" value="InterPro"/>
</dbReference>
<dbReference type="OrthoDB" id="9776294at2"/>
<sequence>MAYRFAVIGLGQFGTAIAKKLSERGAEVLAIDNNEMNIQNIKDEVAYAVTLDSTDKKALITQGIKDMDAVVVAIGENFEALLLTTVYLNELNVERIIARANGPQQRMILEKMGVDEILSPEDEVGTVVAERLINPNILSFLQLPDDYEVVEIKAPKGIIGRTLDEVGLRDKYKLTVVTIKRLFEEEKNGEKVMQEHVLGVPASNTSIQKSDTLMVFGRVRDIEKFIDIN</sequence>
<dbReference type="GO" id="GO:0008324">
    <property type="term" value="F:monoatomic cation transmembrane transporter activity"/>
    <property type="evidence" value="ECO:0007669"/>
    <property type="project" value="InterPro"/>
</dbReference>
<evidence type="ECO:0000313" key="4">
    <source>
        <dbReference type="Proteomes" id="UP000435357"/>
    </source>
</evidence>
<dbReference type="Gene3D" id="3.40.50.720">
    <property type="entry name" value="NAD(P)-binding Rossmann-like Domain"/>
    <property type="match status" value="1"/>
</dbReference>
<dbReference type="EMBL" id="WACR01000006">
    <property type="protein sequence ID" value="KAB1064011.1"/>
    <property type="molecule type" value="Genomic_DNA"/>
</dbReference>
<evidence type="ECO:0000259" key="1">
    <source>
        <dbReference type="PROSITE" id="PS51201"/>
    </source>
</evidence>
<organism evidence="3 4">
    <name type="scientific">Salibacter halophilus</name>
    <dbReference type="NCBI Taxonomy" id="1803916"/>
    <lineage>
        <taxon>Bacteria</taxon>
        <taxon>Pseudomonadati</taxon>
        <taxon>Bacteroidota</taxon>
        <taxon>Flavobacteriia</taxon>
        <taxon>Flavobacteriales</taxon>
        <taxon>Salibacteraceae</taxon>
        <taxon>Salibacter</taxon>
    </lineage>
</organism>
<dbReference type="SUPFAM" id="SSF116726">
    <property type="entry name" value="TrkA C-terminal domain-like"/>
    <property type="match status" value="1"/>
</dbReference>
<accession>A0A6N6M6S3</accession>
<name>A0A6N6M6S3_9FLAO</name>
<feature type="domain" description="RCK C-terminal" evidence="2">
    <location>
        <begin position="135"/>
        <end position="229"/>
    </location>
</feature>
<dbReference type="InterPro" id="IPR036721">
    <property type="entry name" value="RCK_C_sf"/>
</dbReference>
<dbReference type="PANTHER" id="PTHR43833">
    <property type="entry name" value="POTASSIUM CHANNEL PROTEIN 2-RELATED-RELATED"/>
    <property type="match status" value="1"/>
</dbReference>
<dbReference type="RefSeq" id="WP_151168095.1">
    <property type="nucleotide sequence ID" value="NZ_WACR01000006.1"/>
</dbReference>
<reference evidence="3 4" key="1">
    <citation type="submission" date="2019-09" db="EMBL/GenBank/DDBJ databases">
        <title>Genomes of Cryomorphaceae.</title>
        <authorList>
            <person name="Bowman J.P."/>
        </authorList>
    </citation>
    <scope>NUCLEOTIDE SEQUENCE [LARGE SCALE GENOMIC DNA]</scope>
    <source>
        <strain evidence="3 4">KCTC 52047</strain>
    </source>
</reference>
<dbReference type="InterPro" id="IPR003148">
    <property type="entry name" value="RCK_N"/>
</dbReference>
<dbReference type="PROSITE" id="PS51201">
    <property type="entry name" value="RCK_N"/>
    <property type="match status" value="1"/>
</dbReference>
<dbReference type="PROSITE" id="PS51202">
    <property type="entry name" value="RCK_C"/>
    <property type="match status" value="1"/>
</dbReference>
<evidence type="ECO:0000313" key="3">
    <source>
        <dbReference type="EMBL" id="KAB1064011.1"/>
    </source>
</evidence>
<comment type="caution">
    <text evidence="3">The sequence shown here is derived from an EMBL/GenBank/DDBJ whole genome shotgun (WGS) entry which is preliminary data.</text>
</comment>